<evidence type="ECO:0000313" key="2">
    <source>
        <dbReference type="Proteomes" id="UP001628179"/>
    </source>
</evidence>
<dbReference type="InterPro" id="IPR011047">
    <property type="entry name" value="Quinoprotein_ADH-like_sf"/>
</dbReference>
<dbReference type="GeneID" id="98181917"/>
<dbReference type="RefSeq" id="XP_070922695.1">
    <property type="nucleotide sequence ID" value="XM_071066594.1"/>
</dbReference>
<proteinExistence type="predicted"/>
<organism evidence="1 2">
    <name type="scientific">Madurella fahalii</name>
    <dbReference type="NCBI Taxonomy" id="1157608"/>
    <lineage>
        <taxon>Eukaryota</taxon>
        <taxon>Fungi</taxon>
        <taxon>Dikarya</taxon>
        <taxon>Ascomycota</taxon>
        <taxon>Pezizomycotina</taxon>
        <taxon>Sordariomycetes</taxon>
        <taxon>Sordariomycetidae</taxon>
        <taxon>Sordariales</taxon>
        <taxon>Sordariales incertae sedis</taxon>
        <taxon>Madurella</taxon>
    </lineage>
</organism>
<comment type="caution">
    <text evidence="1">The sequence shown here is derived from an EMBL/GenBank/DDBJ whole genome shotgun (WGS) entry which is preliminary data.</text>
</comment>
<sequence>MTLSPDGKALLTKDYNGMLSIWSVPQFQLMYQLQETGVVRGLAFSPNGQRFYDIRGPLCNVWEPDALIRPEGSDREELSHSYDTSLSEPISAVAVMARPEITTLVSDAEDRFFCYGDESGAVVMHDMKTGERNGEVAVIRPGIKL</sequence>
<dbReference type="SUPFAM" id="SSF50998">
    <property type="entry name" value="Quinoprotein alcohol dehydrogenase-like"/>
    <property type="match status" value="1"/>
</dbReference>
<dbReference type="EMBL" id="BAAFSV010000006">
    <property type="protein sequence ID" value="GAB1320965.1"/>
    <property type="molecule type" value="Genomic_DNA"/>
</dbReference>
<keyword evidence="2" id="KW-1185">Reference proteome</keyword>
<protein>
    <submittedName>
        <fullName evidence="1">Uncharacterized protein</fullName>
    </submittedName>
</protein>
<dbReference type="Proteomes" id="UP001628179">
    <property type="component" value="Unassembled WGS sequence"/>
</dbReference>
<accession>A0ABQ0GTA0</accession>
<gene>
    <name evidence="1" type="ORF">MFIFM68171_11175</name>
</gene>
<reference evidence="1 2" key="1">
    <citation type="submission" date="2024-09" db="EMBL/GenBank/DDBJ databases">
        <title>Itraconazole resistance in Madurella fahalii resulting from another homologue of gene encoding cytochrome P450 14-alpha sterol demethylase (CYP51).</title>
        <authorList>
            <person name="Yoshioka I."/>
            <person name="Fahal A.H."/>
            <person name="Kaneko S."/>
            <person name="Yaguchi T."/>
        </authorList>
    </citation>
    <scope>NUCLEOTIDE SEQUENCE [LARGE SCALE GENOMIC DNA]</scope>
    <source>
        <strain evidence="1 2">IFM 68171</strain>
    </source>
</reference>
<evidence type="ECO:0000313" key="1">
    <source>
        <dbReference type="EMBL" id="GAB1320965.1"/>
    </source>
</evidence>
<name>A0ABQ0GTA0_9PEZI</name>
<dbReference type="InterPro" id="IPR015943">
    <property type="entry name" value="WD40/YVTN_repeat-like_dom_sf"/>
</dbReference>
<dbReference type="Gene3D" id="2.130.10.10">
    <property type="entry name" value="YVTN repeat-like/Quinoprotein amine dehydrogenase"/>
    <property type="match status" value="1"/>
</dbReference>